<dbReference type="OrthoDB" id="3169698at2"/>
<dbReference type="RefSeq" id="WP_006549029.1">
    <property type="nucleotide sequence ID" value="NZ_DS999575.1"/>
</dbReference>
<feature type="transmembrane region" description="Helical" evidence="1">
    <location>
        <begin position="481"/>
        <end position="500"/>
    </location>
</feature>
<dbReference type="InterPro" id="IPR046671">
    <property type="entry name" value="DUF6541"/>
</dbReference>
<sequence>MTTALACLTALLLLGGPGALIGRASGLRGAVLAAASLPLSCAVIGLAEITAGYLRLAWLPWGWEVTVVLGVALTALTWGVLRLPAWLRQGKIQLDRPAQTASVGHAVVLDGAAPSWALPLAAAAAACLVGAGLLVGGGASGPAQAFDAIFHLSAAQEIRQGGNASSLGGLAALYHGQKVYYPTVWHGVVALLPGTVPQASNALVLILAAVAWPVGVGGLVTAVLGRRQWASVVTMLAAASTVGAPTVLLTTLSVWPYALSVVCLPGVLALVAWARRSAQWGPGLVLVAEAAAGTVLAHGSGAFNLLALAVPVATTATVRGARRRLRVTAGLVSLALALALALVSGVWAMRAPIASLLGYERPGGSAVGTLAQAVADAPMYGPLAWHGVPTGLVVTALAVIGWRHRRSRAGVVTWTATALTALALVTLVGGPQWGGRQIGSLWYLQKSRVEPLVIIPGLVAAGLGIQVLVARWRDRGRDTRCVAAVLCAGALAMGAARLPLTTGLSQSVHAEDQIAFGTLTTREELAFYDRVADKLPEGAVVVGAPSLGASYLWSQAGVRVVYPMRSGPEDGTAEDVLAAAEPELVPGSRTCEALTGLGARYYLRVERESAGLRYGNAPLRWDKNLAAWPDDGLRLVDAQTTSRGQVSLWEVTGCDRGQGPQGPQRP</sequence>
<protein>
    <recommendedName>
        <fullName evidence="4">Tat pathway signal sequence domain protein</fullName>
    </recommendedName>
</protein>
<feature type="transmembrane region" description="Helical" evidence="1">
    <location>
        <begin position="409"/>
        <end position="429"/>
    </location>
</feature>
<feature type="transmembrane region" description="Helical" evidence="1">
    <location>
        <begin position="383"/>
        <end position="402"/>
    </location>
</feature>
<feature type="transmembrane region" description="Helical" evidence="1">
    <location>
        <begin position="254"/>
        <end position="274"/>
    </location>
</feature>
<feature type="transmembrane region" description="Helical" evidence="1">
    <location>
        <begin position="32"/>
        <end position="54"/>
    </location>
</feature>
<dbReference type="HOGENOM" id="CLU_017691_1_0_11"/>
<feature type="transmembrane region" description="Helical" evidence="1">
    <location>
        <begin position="329"/>
        <end position="349"/>
    </location>
</feature>
<feature type="transmembrane region" description="Helical" evidence="1">
    <location>
        <begin position="61"/>
        <end position="81"/>
    </location>
</feature>
<keyword evidence="1" id="KW-1133">Transmembrane helix</keyword>
<gene>
    <name evidence="2" type="ORF">HMPREF0058_2122</name>
</gene>
<feature type="transmembrane region" description="Helical" evidence="1">
    <location>
        <begin position="449"/>
        <end position="469"/>
    </location>
</feature>
<evidence type="ECO:0000313" key="2">
    <source>
        <dbReference type="EMBL" id="EEH64991.1"/>
    </source>
</evidence>
<feature type="transmembrane region" description="Helical" evidence="1">
    <location>
        <begin position="229"/>
        <end position="248"/>
    </location>
</feature>
<dbReference type="EMBL" id="ACFH01000194">
    <property type="protein sequence ID" value="EEH64991.1"/>
    <property type="molecule type" value="Genomic_DNA"/>
</dbReference>
<evidence type="ECO:0000256" key="1">
    <source>
        <dbReference type="SAM" id="Phobius"/>
    </source>
</evidence>
<dbReference type="Proteomes" id="UP000004778">
    <property type="component" value="Unassembled WGS sequence"/>
</dbReference>
<name>C0W8C8_9ACTO</name>
<dbReference type="AlphaFoldDB" id="C0W8C8"/>
<keyword evidence="3" id="KW-1185">Reference proteome</keyword>
<evidence type="ECO:0008006" key="4">
    <source>
        <dbReference type="Google" id="ProtNLM"/>
    </source>
</evidence>
<dbReference type="STRING" id="103621.GCA_001067145_01781"/>
<evidence type="ECO:0000313" key="3">
    <source>
        <dbReference type="Proteomes" id="UP000004778"/>
    </source>
</evidence>
<keyword evidence="1" id="KW-0472">Membrane</keyword>
<feature type="transmembrane region" description="Helical" evidence="1">
    <location>
        <begin position="116"/>
        <end position="136"/>
    </location>
</feature>
<dbReference type="Pfam" id="PF20176">
    <property type="entry name" value="DUF6541"/>
    <property type="match status" value="1"/>
</dbReference>
<keyword evidence="1" id="KW-0812">Transmembrane</keyword>
<comment type="caution">
    <text evidence="2">The sequence shown here is derived from an EMBL/GenBank/DDBJ whole genome shotgun (WGS) entry which is preliminary data.</text>
</comment>
<reference evidence="2 3" key="1">
    <citation type="submission" date="2009-01" db="EMBL/GenBank/DDBJ databases">
        <authorList>
            <person name="Qin X."/>
            <person name="Bachman B."/>
            <person name="Battles P."/>
            <person name="Bell A."/>
            <person name="Bess C."/>
            <person name="Bickham C."/>
            <person name="Chaboub L."/>
            <person name="Chen D."/>
            <person name="Coyle M."/>
            <person name="Deiros D.R."/>
            <person name="Dinh H."/>
            <person name="Forbes L."/>
            <person name="Fowler G."/>
            <person name="Francisco L."/>
            <person name="Fu Q."/>
            <person name="Gubbala S."/>
            <person name="Hale W."/>
            <person name="Han Y."/>
            <person name="Hemphill L."/>
            <person name="Highlander S.K."/>
            <person name="Hirani K."/>
            <person name="Hogues M."/>
            <person name="Jackson L."/>
            <person name="Jakkamsetti A."/>
            <person name="Javaid M."/>
            <person name="Jiang H."/>
            <person name="Korchina V."/>
            <person name="Kovar C."/>
            <person name="Lara F."/>
            <person name="Lee S."/>
            <person name="Mata R."/>
            <person name="Mathew T."/>
            <person name="Moen C."/>
            <person name="Morales K."/>
            <person name="Munidasa M."/>
            <person name="Nazareth L."/>
            <person name="Ngo R."/>
            <person name="Nguyen L."/>
            <person name="Okwuonu G."/>
            <person name="Ongeri F."/>
            <person name="Patil S."/>
            <person name="Petrosino J."/>
            <person name="Pham C."/>
            <person name="Pham P."/>
            <person name="Pu L.-L."/>
            <person name="Puazo M."/>
            <person name="Raj R."/>
            <person name="Reid J."/>
            <person name="Rouhana J."/>
            <person name="Saada N."/>
            <person name="Shang Y."/>
            <person name="Simmons D."/>
            <person name="Thornton R."/>
            <person name="Warren J."/>
            <person name="Weissenberger G."/>
            <person name="Zhang J."/>
            <person name="Zhang L."/>
            <person name="Zhou C."/>
            <person name="Zhu D."/>
            <person name="Muzny D."/>
            <person name="Worley K."/>
            <person name="Gibbs R."/>
        </authorList>
    </citation>
    <scope>NUCLEOTIDE SEQUENCE [LARGE SCALE GENOMIC DNA]</scope>
    <source>
        <strain evidence="2 3">DSM 15434</strain>
    </source>
</reference>
<accession>C0W8C8</accession>
<proteinExistence type="predicted"/>
<feature type="transmembrane region" description="Helical" evidence="1">
    <location>
        <begin position="202"/>
        <end position="224"/>
    </location>
</feature>
<organism evidence="2 3">
    <name type="scientific">Actinomyces urogenitalis DSM 15434</name>
    <dbReference type="NCBI Taxonomy" id="525246"/>
    <lineage>
        <taxon>Bacteria</taxon>
        <taxon>Bacillati</taxon>
        <taxon>Actinomycetota</taxon>
        <taxon>Actinomycetes</taxon>
        <taxon>Actinomycetales</taxon>
        <taxon>Actinomycetaceae</taxon>
        <taxon>Actinomyces</taxon>
    </lineage>
</organism>
<dbReference type="eggNOG" id="COG5617">
    <property type="taxonomic scope" value="Bacteria"/>
</dbReference>